<proteinExistence type="predicted"/>
<dbReference type="VEuPathDB" id="FungiDB:BO71DRAFT_331244"/>
<feature type="compositionally biased region" description="Low complexity" evidence="4">
    <location>
        <begin position="284"/>
        <end position="306"/>
    </location>
</feature>
<dbReference type="InterPro" id="IPR036779">
    <property type="entry name" value="LysM_dom_sf"/>
</dbReference>
<evidence type="ECO:0000259" key="6">
    <source>
        <dbReference type="PROSITE" id="PS51782"/>
    </source>
</evidence>
<feature type="domain" description="LysM" evidence="6">
    <location>
        <begin position="226"/>
        <end position="272"/>
    </location>
</feature>
<accession>A0A319DUT8</accession>
<organism evidence="7 8">
    <name type="scientific">Aspergillus ellipticus CBS 707.79</name>
    <dbReference type="NCBI Taxonomy" id="1448320"/>
    <lineage>
        <taxon>Eukaryota</taxon>
        <taxon>Fungi</taxon>
        <taxon>Dikarya</taxon>
        <taxon>Ascomycota</taxon>
        <taxon>Pezizomycotina</taxon>
        <taxon>Eurotiomycetes</taxon>
        <taxon>Eurotiomycetidae</taxon>
        <taxon>Eurotiales</taxon>
        <taxon>Aspergillaceae</taxon>
        <taxon>Aspergillus</taxon>
        <taxon>Aspergillus subgen. Circumdati</taxon>
    </lineage>
</organism>
<evidence type="ECO:0000313" key="7">
    <source>
        <dbReference type="EMBL" id="PYH91868.1"/>
    </source>
</evidence>
<dbReference type="PANTHER" id="PTHR34997:SF2">
    <property type="entry name" value="LYSM DOMAIN-CONTAINING PROTEIN-RELATED"/>
    <property type="match status" value="1"/>
</dbReference>
<feature type="domain" description="LysM" evidence="6">
    <location>
        <begin position="381"/>
        <end position="427"/>
    </location>
</feature>
<feature type="region of interest" description="Disordered" evidence="4">
    <location>
        <begin position="284"/>
        <end position="307"/>
    </location>
</feature>
<feature type="signal peptide" evidence="5">
    <location>
        <begin position="1"/>
        <end position="17"/>
    </location>
</feature>
<dbReference type="PANTHER" id="PTHR34997">
    <property type="entry name" value="AM15"/>
    <property type="match status" value="1"/>
</dbReference>
<keyword evidence="3" id="KW-0843">Virulence</keyword>
<gene>
    <name evidence="7" type="ORF">BO71DRAFT_331244</name>
</gene>
<protein>
    <submittedName>
        <fullName evidence="7">LysM domain protein</fullName>
    </submittedName>
</protein>
<name>A0A319DUT8_9EURO</name>
<feature type="domain" description="LysM" evidence="6">
    <location>
        <begin position="316"/>
        <end position="364"/>
    </location>
</feature>
<evidence type="ECO:0000313" key="8">
    <source>
        <dbReference type="Proteomes" id="UP000247810"/>
    </source>
</evidence>
<dbReference type="InterPro" id="IPR018392">
    <property type="entry name" value="LysM"/>
</dbReference>
<evidence type="ECO:0000256" key="1">
    <source>
        <dbReference type="ARBA" id="ARBA00022669"/>
    </source>
</evidence>
<dbReference type="Proteomes" id="UP000247810">
    <property type="component" value="Unassembled WGS sequence"/>
</dbReference>
<dbReference type="GO" id="GO:0008061">
    <property type="term" value="F:chitin binding"/>
    <property type="evidence" value="ECO:0007669"/>
    <property type="project" value="UniProtKB-KW"/>
</dbReference>
<dbReference type="Gene3D" id="3.10.350.10">
    <property type="entry name" value="LysM domain"/>
    <property type="match status" value="5"/>
</dbReference>
<feature type="domain" description="LysM" evidence="6">
    <location>
        <begin position="144"/>
        <end position="191"/>
    </location>
</feature>
<keyword evidence="8" id="KW-1185">Reference proteome</keyword>
<sequence>MQPSILFLATLLARATASSTLQKRWLDGDSATGTTDPAVTDDCEYWANDISSTDTCAELESFFDVTITELHAWNPSLLTDWCALIEGWSYCVEGPAVTDFVSSTSLVTTATATGTATTTSSATAAYSNGVPSPTQSGLISTCDEYYYVEKGDTCYNIQNSYMDFTLDEFYTWNPSISSGCSGLQPDYYVCVGVAGSTTTATATTTASSSSASDEPQQTGLVANCDNYYYVEKGDSCSAILTEFDITMADFYAWNPAVGSNCNTMQYGYYVCVGIPGIIASTTTTPSKTATSTASTTTSSSTVPSPTQSGITADCVTYYQAQTNDSCWSIVNEKYTYLNETEFIDWNPAVGSDCADLLADYYYCVATTSVEPMPDIISTCTTYYYVNEGDSCYSIEQAYSISEADFVKWNPDVGEGCASLWEGYFVCVGV</sequence>
<feature type="chain" id="PRO_5016415108" evidence="5">
    <location>
        <begin position="18"/>
        <end position="429"/>
    </location>
</feature>
<keyword evidence="2 5" id="KW-0732">Signal</keyword>
<evidence type="ECO:0000256" key="5">
    <source>
        <dbReference type="SAM" id="SignalP"/>
    </source>
</evidence>
<dbReference type="AlphaFoldDB" id="A0A319DUT8"/>
<dbReference type="EMBL" id="KZ825932">
    <property type="protein sequence ID" value="PYH91868.1"/>
    <property type="molecule type" value="Genomic_DNA"/>
</dbReference>
<dbReference type="SUPFAM" id="SSF54106">
    <property type="entry name" value="LysM domain"/>
    <property type="match status" value="3"/>
</dbReference>
<evidence type="ECO:0000256" key="2">
    <source>
        <dbReference type="ARBA" id="ARBA00022729"/>
    </source>
</evidence>
<dbReference type="SMART" id="SM00257">
    <property type="entry name" value="LysM"/>
    <property type="match status" value="4"/>
</dbReference>
<dbReference type="OrthoDB" id="2281372at2759"/>
<dbReference type="Pfam" id="PF01476">
    <property type="entry name" value="LysM"/>
    <property type="match status" value="3"/>
</dbReference>
<dbReference type="InterPro" id="IPR052210">
    <property type="entry name" value="LysM1-like"/>
</dbReference>
<reference evidence="7 8" key="1">
    <citation type="submission" date="2018-02" db="EMBL/GenBank/DDBJ databases">
        <title>The genomes of Aspergillus section Nigri reveals drivers in fungal speciation.</title>
        <authorList>
            <consortium name="DOE Joint Genome Institute"/>
            <person name="Vesth T.C."/>
            <person name="Nybo J."/>
            <person name="Theobald S."/>
            <person name="Brandl J."/>
            <person name="Frisvad J.C."/>
            <person name="Nielsen K.F."/>
            <person name="Lyhne E.K."/>
            <person name="Kogle M.E."/>
            <person name="Kuo A."/>
            <person name="Riley R."/>
            <person name="Clum A."/>
            <person name="Nolan M."/>
            <person name="Lipzen A."/>
            <person name="Salamov A."/>
            <person name="Henrissat B."/>
            <person name="Wiebenga A."/>
            <person name="De vries R.P."/>
            <person name="Grigoriev I.V."/>
            <person name="Mortensen U.H."/>
            <person name="Andersen M.R."/>
            <person name="Baker S.E."/>
        </authorList>
    </citation>
    <scope>NUCLEOTIDE SEQUENCE [LARGE SCALE GENOMIC DNA]</scope>
    <source>
        <strain evidence="7 8">CBS 707.79</strain>
    </source>
</reference>
<evidence type="ECO:0000256" key="4">
    <source>
        <dbReference type="SAM" id="MobiDB-lite"/>
    </source>
</evidence>
<keyword evidence="1" id="KW-0147">Chitin-binding</keyword>
<dbReference type="CDD" id="cd00118">
    <property type="entry name" value="LysM"/>
    <property type="match status" value="4"/>
</dbReference>
<dbReference type="PROSITE" id="PS51782">
    <property type="entry name" value="LYSM"/>
    <property type="match status" value="4"/>
</dbReference>
<evidence type="ECO:0000256" key="3">
    <source>
        <dbReference type="ARBA" id="ARBA00023026"/>
    </source>
</evidence>
<dbReference type="STRING" id="1448320.A0A319DUT8"/>